<proteinExistence type="predicted"/>
<keyword evidence="2" id="KW-1185">Reference proteome</keyword>
<evidence type="ECO:0000313" key="1">
    <source>
        <dbReference type="EMBL" id="GAA4325585.1"/>
    </source>
</evidence>
<protein>
    <submittedName>
        <fullName evidence="1">Uncharacterized protein</fullName>
    </submittedName>
</protein>
<accession>A0ABP8GJL7</accession>
<name>A0ABP8GJL7_9ACTN</name>
<organism evidence="1 2">
    <name type="scientific">Streptomyces venetus</name>
    <dbReference type="NCBI Taxonomy" id="1701086"/>
    <lineage>
        <taxon>Bacteria</taxon>
        <taxon>Bacillati</taxon>
        <taxon>Actinomycetota</taxon>
        <taxon>Actinomycetes</taxon>
        <taxon>Kitasatosporales</taxon>
        <taxon>Streptomycetaceae</taxon>
        <taxon>Streptomyces</taxon>
    </lineage>
</organism>
<comment type="caution">
    <text evidence="1">The sequence shown here is derived from an EMBL/GenBank/DDBJ whole genome shotgun (WGS) entry which is preliminary data.</text>
</comment>
<evidence type="ECO:0000313" key="2">
    <source>
        <dbReference type="Proteomes" id="UP001501115"/>
    </source>
</evidence>
<gene>
    <name evidence="1" type="ORF">GCM10023086_52750</name>
</gene>
<dbReference type="EMBL" id="BAABET010000008">
    <property type="protein sequence ID" value="GAA4325585.1"/>
    <property type="molecule type" value="Genomic_DNA"/>
</dbReference>
<reference evidence="2" key="1">
    <citation type="journal article" date="2019" name="Int. J. Syst. Evol. Microbiol.">
        <title>The Global Catalogue of Microorganisms (GCM) 10K type strain sequencing project: providing services to taxonomists for standard genome sequencing and annotation.</title>
        <authorList>
            <consortium name="The Broad Institute Genomics Platform"/>
            <consortium name="The Broad Institute Genome Sequencing Center for Infectious Disease"/>
            <person name="Wu L."/>
            <person name="Ma J."/>
        </authorList>
    </citation>
    <scope>NUCLEOTIDE SEQUENCE [LARGE SCALE GENOMIC DNA]</scope>
    <source>
        <strain evidence="2">JCM 31290</strain>
    </source>
</reference>
<dbReference type="Proteomes" id="UP001501115">
    <property type="component" value="Unassembled WGS sequence"/>
</dbReference>
<sequence length="54" mass="5815">MSTPTPAGPVAPGTPVTLTQEEIDLKGIIEDSEVLTNRLCGPKPPERTPTPFWK</sequence>